<keyword evidence="8 19" id="KW-0378">Hydrolase</keyword>
<dbReference type="GO" id="GO:0003684">
    <property type="term" value="F:damaged DNA binding"/>
    <property type="evidence" value="ECO:0007669"/>
    <property type="project" value="InterPro"/>
</dbReference>
<evidence type="ECO:0000256" key="15">
    <source>
        <dbReference type="ARBA" id="ARBA00044632"/>
    </source>
</evidence>
<dbReference type="EC" id="3.2.2.23" evidence="19"/>
<dbReference type="Pfam" id="PF01149">
    <property type="entry name" value="Fapy_DNA_glyco"/>
    <property type="match status" value="1"/>
</dbReference>
<dbReference type="GO" id="GO:0008270">
    <property type="term" value="F:zinc ion binding"/>
    <property type="evidence" value="ECO:0007669"/>
    <property type="project" value="UniProtKB-KW"/>
</dbReference>
<accession>A0AAW9SWH5</accession>
<dbReference type="GO" id="GO:0006979">
    <property type="term" value="P:response to oxidative stress"/>
    <property type="evidence" value="ECO:0007669"/>
    <property type="project" value="UniProtKB-ARBA"/>
</dbReference>
<keyword evidence="7 16" id="KW-0863">Zinc-finger</keyword>
<dbReference type="RefSeq" id="WP_070566949.1">
    <property type="nucleotide sequence ID" value="NZ_JAFJMB010000011.1"/>
</dbReference>
<dbReference type="SMART" id="SM00898">
    <property type="entry name" value="Fapy_DNA_glyco"/>
    <property type="match status" value="1"/>
</dbReference>
<evidence type="ECO:0000256" key="7">
    <source>
        <dbReference type="ARBA" id="ARBA00022771"/>
    </source>
</evidence>
<comment type="subunit">
    <text evidence="4">Monomer.</text>
</comment>
<evidence type="ECO:0000256" key="14">
    <source>
        <dbReference type="ARBA" id="ARBA00023295"/>
    </source>
</evidence>
<evidence type="ECO:0000256" key="13">
    <source>
        <dbReference type="ARBA" id="ARBA00023268"/>
    </source>
</evidence>
<reference evidence="19" key="1">
    <citation type="submission" date="2023-05" db="EMBL/GenBank/DDBJ databases">
        <authorList>
            <person name="Du J."/>
        </authorList>
    </citation>
    <scope>NUCLEOTIDE SEQUENCE</scope>
    <source>
        <strain evidence="19">UMB1064</strain>
    </source>
</reference>
<keyword evidence="13" id="KW-0511">Multifunctional enzyme</keyword>
<dbReference type="GO" id="GO:0140078">
    <property type="term" value="F:class I DNA-(apurinic or apyrimidinic site) endonuclease activity"/>
    <property type="evidence" value="ECO:0007669"/>
    <property type="project" value="UniProtKB-EC"/>
</dbReference>
<dbReference type="NCBIfam" id="TIGR00577">
    <property type="entry name" value="fpg"/>
    <property type="match status" value="1"/>
</dbReference>
<gene>
    <name evidence="19" type="primary">mutM</name>
    <name evidence="19" type="ORF">QP460_008180</name>
</gene>
<dbReference type="GO" id="GO:0003690">
    <property type="term" value="F:double-stranded DNA binding"/>
    <property type="evidence" value="ECO:0007669"/>
    <property type="project" value="UniProtKB-ARBA"/>
</dbReference>
<evidence type="ECO:0000256" key="9">
    <source>
        <dbReference type="ARBA" id="ARBA00022833"/>
    </source>
</evidence>
<protein>
    <submittedName>
        <fullName evidence="19">Bifunctional DNA-formamidopyrimidine glycosylase/DNA-(Apurinic or apyrimidinic site) lyase</fullName>
        <ecNumber evidence="19">3.2.2.23</ecNumber>
        <ecNumber evidence="19">4.2.99.18</ecNumber>
    </submittedName>
</protein>
<keyword evidence="9" id="KW-0862">Zinc</keyword>
<dbReference type="AlphaFoldDB" id="A0AAW9SWH5"/>
<dbReference type="SUPFAM" id="SSF46946">
    <property type="entry name" value="S13-like H2TH domain"/>
    <property type="match status" value="1"/>
</dbReference>
<evidence type="ECO:0000256" key="12">
    <source>
        <dbReference type="ARBA" id="ARBA00023239"/>
    </source>
</evidence>
<dbReference type="InterPro" id="IPR000214">
    <property type="entry name" value="Znf_DNA_glyclase/AP_lyase"/>
</dbReference>
<dbReference type="Gene3D" id="1.10.8.50">
    <property type="match status" value="1"/>
</dbReference>
<keyword evidence="12 19" id="KW-0456">Lyase</keyword>
<comment type="caution">
    <text evidence="19">The sequence shown here is derived from an EMBL/GenBank/DDBJ whole genome shotgun (WGS) entry which is preliminary data.</text>
</comment>
<dbReference type="InterPro" id="IPR010979">
    <property type="entry name" value="Ribosomal_uS13-like_H2TH"/>
</dbReference>
<evidence type="ECO:0000256" key="16">
    <source>
        <dbReference type="PROSITE-ProRule" id="PRU00391"/>
    </source>
</evidence>
<dbReference type="PANTHER" id="PTHR22993:SF9">
    <property type="entry name" value="FORMAMIDOPYRIMIDINE-DNA GLYCOSYLASE"/>
    <property type="match status" value="1"/>
</dbReference>
<evidence type="ECO:0000313" key="19">
    <source>
        <dbReference type="EMBL" id="MEO3717564.1"/>
    </source>
</evidence>
<dbReference type="InterPro" id="IPR010663">
    <property type="entry name" value="Znf_FPG/IleRS"/>
</dbReference>
<evidence type="ECO:0000313" key="20">
    <source>
        <dbReference type="Proteomes" id="UP001223646"/>
    </source>
</evidence>
<evidence type="ECO:0000256" key="3">
    <source>
        <dbReference type="ARBA" id="ARBA00009409"/>
    </source>
</evidence>
<dbReference type="InterPro" id="IPR020629">
    <property type="entry name" value="FPG_Glyclase"/>
</dbReference>
<evidence type="ECO:0000256" key="6">
    <source>
        <dbReference type="ARBA" id="ARBA00022763"/>
    </source>
</evidence>
<evidence type="ECO:0000256" key="4">
    <source>
        <dbReference type="ARBA" id="ARBA00011245"/>
    </source>
</evidence>
<dbReference type="PROSITE" id="PS51066">
    <property type="entry name" value="ZF_FPG_2"/>
    <property type="match status" value="1"/>
</dbReference>
<evidence type="ECO:0000256" key="2">
    <source>
        <dbReference type="ARBA" id="ARBA00001947"/>
    </source>
</evidence>
<feature type="domain" description="FPG-type" evidence="17">
    <location>
        <begin position="253"/>
        <end position="287"/>
    </location>
</feature>
<name>A0AAW9SWH5_CORAY</name>
<comment type="catalytic activity">
    <reaction evidence="1">
        <text>Hydrolysis of DNA containing ring-opened 7-methylguanine residues, releasing 2,6-diamino-4-hydroxy-5-(N-methyl)formamidopyrimidine.</text>
        <dbReference type="EC" id="3.2.2.23"/>
    </reaction>
</comment>
<evidence type="ECO:0000256" key="1">
    <source>
        <dbReference type="ARBA" id="ARBA00001668"/>
    </source>
</evidence>
<dbReference type="Pfam" id="PF06831">
    <property type="entry name" value="H2TH"/>
    <property type="match status" value="1"/>
</dbReference>
<proteinExistence type="inferred from homology"/>
<dbReference type="InterPro" id="IPR035937">
    <property type="entry name" value="FPG_N"/>
</dbReference>
<dbReference type="EMBL" id="JASOOY020000030">
    <property type="protein sequence ID" value="MEO3717564.1"/>
    <property type="molecule type" value="Genomic_DNA"/>
</dbReference>
<comment type="similarity">
    <text evidence="3">Belongs to the FPG family.</text>
</comment>
<dbReference type="GO" id="GO:0006284">
    <property type="term" value="P:base-excision repair"/>
    <property type="evidence" value="ECO:0007669"/>
    <property type="project" value="InterPro"/>
</dbReference>
<feature type="domain" description="Formamidopyrimidine-DNA glycosylase catalytic" evidence="18">
    <location>
        <begin position="2"/>
        <end position="124"/>
    </location>
</feature>
<comment type="catalytic activity">
    <reaction evidence="15">
        <text>2'-deoxyribonucleotide-(2'-deoxyribose 5'-phosphate)-2'-deoxyribonucleotide-DNA = a 3'-end 2'-deoxyribonucleotide-(2,3-dehydro-2,3-deoxyribose 5'-phosphate)-DNA + a 5'-end 5'-phospho-2'-deoxyribonucleoside-DNA + H(+)</text>
        <dbReference type="Rhea" id="RHEA:66592"/>
        <dbReference type="Rhea" id="RHEA-COMP:13180"/>
        <dbReference type="Rhea" id="RHEA-COMP:16897"/>
        <dbReference type="Rhea" id="RHEA-COMP:17067"/>
        <dbReference type="ChEBI" id="CHEBI:15378"/>
        <dbReference type="ChEBI" id="CHEBI:136412"/>
        <dbReference type="ChEBI" id="CHEBI:157695"/>
        <dbReference type="ChEBI" id="CHEBI:167181"/>
        <dbReference type="EC" id="4.2.99.18"/>
    </reaction>
</comment>
<dbReference type="SUPFAM" id="SSF81624">
    <property type="entry name" value="N-terminal domain of MutM-like DNA repair proteins"/>
    <property type="match status" value="1"/>
</dbReference>
<dbReference type="Pfam" id="PF06827">
    <property type="entry name" value="zf-FPG_IleRS"/>
    <property type="match status" value="1"/>
</dbReference>
<keyword evidence="10" id="KW-0238">DNA-binding</keyword>
<dbReference type="EC" id="4.2.99.18" evidence="19"/>
<dbReference type="InterPro" id="IPR015887">
    <property type="entry name" value="DNA_glyclase_Znf_dom_DNA_BS"/>
</dbReference>
<keyword evidence="14 19" id="KW-0326">Glycosidase</keyword>
<reference evidence="19" key="2">
    <citation type="submission" date="2024-05" db="EMBL/GenBank/DDBJ databases">
        <authorList>
            <person name="Wolfe A."/>
        </authorList>
    </citation>
    <scope>NUCLEOTIDE SEQUENCE</scope>
    <source>
        <strain evidence="19">UMB1064</strain>
    </source>
</reference>
<dbReference type="FunFam" id="1.10.8.50:FF:000003">
    <property type="entry name" value="Formamidopyrimidine-DNA glycosylase"/>
    <property type="match status" value="1"/>
</dbReference>
<keyword evidence="11" id="KW-0234">DNA repair</keyword>
<dbReference type="NCBIfam" id="NF002211">
    <property type="entry name" value="PRK01103.1"/>
    <property type="match status" value="1"/>
</dbReference>
<evidence type="ECO:0000256" key="10">
    <source>
        <dbReference type="ARBA" id="ARBA00023125"/>
    </source>
</evidence>
<dbReference type="CDD" id="cd08966">
    <property type="entry name" value="EcFpg-like_N"/>
    <property type="match status" value="1"/>
</dbReference>
<evidence type="ECO:0000256" key="8">
    <source>
        <dbReference type="ARBA" id="ARBA00022801"/>
    </source>
</evidence>
<organism evidence="19 20">
    <name type="scientific">Corynebacterium amycolatum</name>
    <dbReference type="NCBI Taxonomy" id="43765"/>
    <lineage>
        <taxon>Bacteria</taxon>
        <taxon>Bacillati</taxon>
        <taxon>Actinomycetota</taxon>
        <taxon>Actinomycetes</taxon>
        <taxon>Mycobacteriales</taxon>
        <taxon>Corynebacteriaceae</taxon>
        <taxon>Corynebacterium</taxon>
    </lineage>
</organism>
<evidence type="ECO:0000256" key="5">
    <source>
        <dbReference type="ARBA" id="ARBA00022723"/>
    </source>
</evidence>
<dbReference type="InterPro" id="IPR015886">
    <property type="entry name" value="H2TH_FPG"/>
</dbReference>
<dbReference type="PROSITE" id="PS01242">
    <property type="entry name" value="ZF_FPG_1"/>
    <property type="match status" value="1"/>
</dbReference>
<sequence>MPELPEVESVRRGLDAYVVGGRIEDTFVYNARAVRRQPGGAAEFIGRTRGRTVIATDRRGKFMWLTLDDDSAIAIHLGMSGQLRVEAPYTSDTLPGRHTRAAFDIALPDGARHLINFNDQRTFGWVWACEMVESHGRFVPEPAAKIAPDLLEPTVDVVALAHRMMKSRSPIKAVLLNQNIVSGIGNIYADEMLWAAKVDGRVPACDLSVRRLAKLLREGQAVLQRALAAGGTSFDALYVHVNGESGYFERSLNAYGQAGEPCSRCGRAIVRLPFGNRSSYLCPTCQR</sequence>
<dbReference type="SUPFAM" id="SSF57716">
    <property type="entry name" value="Glucocorticoid receptor-like (DNA-binding domain)"/>
    <property type="match status" value="1"/>
</dbReference>
<dbReference type="PANTHER" id="PTHR22993">
    <property type="entry name" value="FORMAMIDOPYRIMIDINE-DNA GLYCOSYLASE"/>
    <property type="match status" value="1"/>
</dbReference>
<dbReference type="SMART" id="SM01232">
    <property type="entry name" value="H2TH"/>
    <property type="match status" value="1"/>
</dbReference>
<evidence type="ECO:0000259" key="17">
    <source>
        <dbReference type="PROSITE" id="PS51066"/>
    </source>
</evidence>
<evidence type="ECO:0000259" key="18">
    <source>
        <dbReference type="PROSITE" id="PS51068"/>
    </source>
</evidence>
<dbReference type="InterPro" id="IPR012319">
    <property type="entry name" value="FPG_cat"/>
</dbReference>
<dbReference type="Gene3D" id="3.20.190.10">
    <property type="entry name" value="MutM-like, N-terminal"/>
    <property type="match status" value="1"/>
</dbReference>
<dbReference type="PROSITE" id="PS51068">
    <property type="entry name" value="FPG_CAT"/>
    <property type="match status" value="1"/>
</dbReference>
<evidence type="ECO:0000256" key="11">
    <source>
        <dbReference type="ARBA" id="ARBA00023204"/>
    </source>
</evidence>
<dbReference type="Proteomes" id="UP001223646">
    <property type="component" value="Unassembled WGS sequence"/>
</dbReference>
<keyword evidence="6" id="KW-0227">DNA damage</keyword>
<keyword evidence="5" id="KW-0479">Metal-binding</keyword>
<dbReference type="GO" id="GO:0034039">
    <property type="term" value="F:8-oxo-7,8-dihydroguanine DNA N-glycosylase activity"/>
    <property type="evidence" value="ECO:0007669"/>
    <property type="project" value="TreeGrafter"/>
</dbReference>
<comment type="cofactor">
    <cofactor evidence="2">
        <name>Zn(2+)</name>
        <dbReference type="ChEBI" id="CHEBI:29105"/>
    </cofactor>
</comment>